<sequence length="68" mass="7439">MKNKKKKILEGEIVTMEDGAAYMPMVTAAHTIPTMVTRSLPRTAQIVSPIAVPRKPTSNIPTSIIDFT</sequence>
<organism evidence="1 2">
    <name type="scientific">Vaccinium darrowii</name>
    <dbReference type="NCBI Taxonomy" id="229202"/>
    <lineage>
        <taxon>Eukaryota</taxon>
        <taxon>Viridiplantae</taxon>
        <taxon>Streptophyta</taxon>
        <taxon>Embryophyta</taxon>
        <taxon>Tracheophyta</taxon>
        <taxon>Spermatophyta</taxon>
        <taxon>Magnoliopsida</taxon>
        <taxon>eudicotyledons</taxon>
        <taxon>Gunneridae</taxon>
        <taxon>Pentapetalae</taxon>
        <taxon>asterids</taxon>
        <taxon>Ericales</taxon>
        <taxon>Ericaceae</taxon>
        <taxon>Vaccinioideae</taxon>
        <taxon>Vaccinieae</taxon>
        <taxon>Vaccinium</taxon>
    </lineage>
</organism>
<comment type="caution">
    <text evidence="1">The sequence shown here is derived from an EMBL/GenBank/DDBJ whole genome shotgun (WGS) entry which is preliminary data.</text>
</comment>
<name>A0ACB7Y1M7_9ERIC</name>
<protein>
    <submittedName>
        <fullName evidence="1">Uncharacterized protein</fullName>
    </submittedName>
</protein>
<evidence type="ECO:0000313" key="2">
    <source>
        <dbReference type="Proteomes" id="UP000828048"/>
    </source>
</evidence>
<dbReference type="Proteomes" id="UP000828048">
    <property type="component" value="Chromosome 5"/>
</dbReference>
<accession>A0ACB7Y1M7</accession>
<keyword evidence="2" id="KW-1185">Reference proteome</keyword>
<dbReference type="EMBL" id="CM037155">
    <property type="protein sequence ID" value="KAH7846890.1"/>
    <property type="molecule type" value="Genomic_DNA"/>
</dbReference>
<proteinExistence type="predicted"/>
<reference evidence="1 2" key="1">
    <citation type="journal article" date="2021" name="Hortic Res">
        <title>High-quality reference genome and annotation aids understanding of berry development for evergreen blueberry (Vaccinium darrowii).</title>
        <authorList>
            <person name="Yu J."/>
            <person name="Hulse-Kemp A.M."/>
            <person name="Babiker E."/>
            <person name="Staton M."/>
        </authorList>
    </citation>
    <scope>NUCLEOTIDE SEQUENCE [LARGE SCALE GENOMIC DNA]</scope>
    <source>
        <strain evidence="2">cv. NJ 8807/NJ 8810</strain>
        <tissue evidence="1">Young leaf</tissue>
    </source>
</reference>
<evidence type="ECO:0000313" key="1">
    <source>
        <dbReference type="EMBL" id="KAH7846890.1"/>
    </source>
</evidence>
<gene>
    <name evidence="1" type="ORF">Vadar_019373</name>
</gene>